<dbReference type="SUPFAM" id="SSF56935">
    <property type="entry name" value="Porins"/>
    <property type="match status" value="1"/>
</dbReference>
<dbReference type="InterPro" id="IPR023614">
    <property type="entry name" value="Porin_dom_sf"/>
</dbReference>
<organism evidence="2 3">
    <name type="scientific">Candidatus Scalindua japonica</name>
    <dbReference type="NCBI Taxonomy" id="1284222"/>
    <lineage>
        <taxon>Bacteria</taxon>
        <taxon>Pseudomonadati</taxon>
        <taxon>Planctomycetota</taxon>
        <taxon>Candidatus Brocadiia</taxon>
        <taxon>Candidatus Brocadiales</taxon>
        <taxon>Candidatus Scalinduaceae</taxon>
        <taxon>Candidatus Scalindua</taxon>
    </lineage>
</organism>
<dbReference type="InterPro" id="IPR010870">
    <property type="entry name" value="Porin_O/P"/>
</dbReference>
<dbReference type="Proteomes" id="UP000218542">
    <property type="component" value="Unassembled WGS sequence"/>
</dbReference>
<keyword evidence="1" id="KW-0175">Coiled coil</keyword>
<dbReference type="Gene3D" id="2.40.160.10">
    <property type="entry name" value="Porin"/>
    <property type="match status" value="1"/>
</dbReference>
<proteinExistence type="predicted"/>
<reference evidence="3" key="1">
    <citation type="journal article" date="2017" name="Environ. Microbiol. Rep.">
        <title>Genetic Diversity of Marine Anaerobic Ammonium-Oxidizing Bacteria as Revealed by Genomic and Proteomic Analyses of 'Candidatus Scalindua japonica'.</title>
        <authorList>
            <person name="Oshiki M."/>
            <person name="Mizuto K."/>
            <person name="Kimura Z."/>
            <person name="Kindaichi T."/>
            <person name="Satoh H."/>
            <person name="Okabe S."/>
        </authorList>
    </citation>
    <scope>NUCLEOTIDE SEQUENCE [LARGE SCALE GENOMIC DNA]</scope>
    <source>
        <strain evidence="3">husup-a2</strain>
    </source>
</reference>
<evidence type="ECO:0000313" key="2">
    <source>
        <dbReference type="EMBL" id="GAX59978.1"/>
    </source>
</evidence>
<dbReference type="OrthoDB" id="9760167at2"/>
<dbReference type="Pfam" id="PF07396">
    <property type="entry name" value="Porin_O_P"/>
    <property type="match status" value="1"/>
</dbReference>
<evidence type="ECO:0008006" key="4">
    <source>
        <dbReference type="Google" id="ProtNLM"/>
    </source>
</evidence>
<accession>A0A286TVP9</accession>
<dbReference type="AlphaFoldDB" id="A0A286TVP9"/>
<evidence type="ECO:0000313" key="3">
    <source>
        <dbReference type="Proteomes" id="UP000218542"/>
    </source>
</evidence>
<dbReference type="EMBL" id="BAOS01000005">
    <property type="protein sequence ID" value="GAX59978.1"/>
    <property type="molecule type" value="Genomic_DNA"/>
</dbReference>
<evidence type="ECO:0000256" key="1">
    <source>
        <dbReference type="SAM" id="Coils"/>
    </source>
</evidence>
<feature type="coiled-coil region" evidence="1">
    <location>
        <begin position="39"/>
        <end position="66"/>
    </location>
</feature>
<sequence>MMKLSTICWMIIALLTLTFFLEPVKDVTAQESNDLKWQLKKMEEMMRKQQGMIENLKDKIEIQEDISKSYVTPIDDEVIGKKVDEYLQKGEGKGMWAEIIKRPKLGYKKGFFFETKDKRFSMKINGRIQFRYSYEDRDNMHDTDEQQDDSSFRIRRSRVKFSGKAYKHFKYKIELALSSTGTVDGSRAIELYDFYASWNKNPAFSVQFGQWKVPWNRQRVVSSQNQQMIDRASSQDEFTMDRQIGVMLHGKLFNKKFEYYTGAFNGNARNQRSNDNNEMLYIARVSWNPFGAYGKGIGEVESDINFSKKPIAHVSAAMAYDGAADRERFSSTTIDLDPPVGTGITLKEVNKTSVVAEYGLKYKGFSTNAEAYWRRFDDIRANNIDSVGSGVIIDRGFFVQGGYFILPKKLEVAGRYSLVDFDDERDEDAVREVALGVNWFINGTHDNKLQFNWIRQDNELPNSASRSDDIDNTYRLQYQLAF</sequence>
<comment type="caution">
    <text evidence="2">The sequence shown here is derived from an EMBL/GenBank/DDBJ whole genome shotgun (WGS) entry which is preliminary data.</text>
</comment>
<gene>
    <name evidence="2" type="ORF">SCALIN_C05_0063</name>
</gene>
<name>A0A286TVP9_9BACT</name>
<keyword evidence="3" id="KW-1185">Reference proteome</keyword>
<protein>
    <recommendedName>
        <fullName evidence="4">Phosphate-selective porin O and P</fullName>
    </recommendedName>
</protein>
<dbReference type="RefSeq" id="WP_096893142.1">
    <property type="nucleotide sequence ID" value="NZ_BAOS01000005.1"/>
</dbReference>